<keyword evidence="4 6" id="KW-0808">Transferase</keyword>
<dbReference type="CDD" id="cd02440">
    <property type="entry name" value="AdoMet_MTases"/>
    <property type="match status" value="1"/>
</dbReference>
<sequence length="206" mass="22234">MKHLEAFDFGVSREAEAKLRDYLALLLRWNAHINLVADRDAETVWRRHVLDSLQLLPLLPETEEPLVDIGAGAGFPGLMLAVATGRPTHLVESDRRKAAFLNEAARVLGLAGTVVVHASRIEVASLPQAAILTARALASLPDLLAHAHRLLKPGGVALFPKGRTVDQELTAAAAGWTMRIERFPSRTDPSAIILRLSEISPVAASA</sequence>
<dbReference type="Gene3D" id="3.40.50.150">
    <property type="entry name" value="Vaccinia Virus protein VP39"/>
    <property type="match status" value="1"/>
</dbReference>
<dbReference type="SUPFAM" id="SSF53335">
    <property type="entry name" value="S-adenosyl-L-methionine-dependent methyltransferases"/>
    <property type="match status" value="1"/>
</dbReference>
<evidence type="ECO:0000256" key="6">
    <source>
        <dbReference type="HAMAP-Rule" id="MF_00074"/>
    </source>
</evidence>
<dbReference type="InterPro" id="IPR029063">
    <property type="entry name" value="SAM-dependent_MTases_sf"/>
</dbReference>
<proteinExistence type="inferred from homology"/>
<evidence type="ECO:0000256" key="1">
    <source>
        <dbReference type="ARBA" id="ARBA00022490"/>
    </source>
</evidence>
<dbReference type="EMBL" id="JACOMF010000002">
    <property type="protein sequence ID" value="MBC4014132.1"/>
    <property type="molecule type" value="Genomic_DNA"/>
</dbReference>
<dbReference type="Pfam" id="PF02527">
    <property type="entry name" value="GidB"/>
    <property type="match status" value="1"/>
</dbReference>
<feature type="binding site" evidence="6">
    <location>
        <begin position="121"/>
        <end position="122"/>
    </location>
    <ligand>
        <name>S-adenosyl-L-methionine</name>
        <dbReference type="ChEBI" id="CHEBI:59789"/>
    </ligand>
</feature>
<keyword evidence="3 6" id="KW-0489">Methyltransferase</keyword>
<comment type="function">
    <text evidence="6">Specifically methylates the N7 position of guanine in position 527 of 16S rRNA.</text>
</comment>
<dbReference type="GO" id="GO:0005829">
    <property type="term" value="C:cytosol"/>
    <property type="evidence" value="ECO:0007669"/>
    <property type="project" value="TreeGrafter"/>
</dbReference>
<evidence type="ECO:0000256" key="3">
    <source>
        <dbReference type="ARBA" id="ARBA00022603"/>
    </source>
</evidence>
<accession>A0A9X0QWZ3</accession>
<organism evidence="7 8">
    <name type="scientific">Siccirubricoccus deserti</name>
    <dbReference type="NCBI Taxonomy" id="2013562"/>
    <lineage>
        <taxon>Bacteria</taxon>
        <taxon>Pseudomonadati</taxon>
        <taxon>Pseudomonadota</taxon>
        <taxon>Alphaproteobacteria</taxon>
        <taxon>Acetobacterales</taxon>
        <taxon>Roseomonadaceae</taxon>
        <taxon>Siccirubricoccus</taxon>
    </lineage>
</organism>
<evidence type="ECO:0000313" key="8">
    <source>
        <dbReference type="Proteomes" id="UP000600101"/>
    </source>
</evidence>
<dbReference type="AlphaFoldDB" id="A0A9X0QWZ3"/>
<dbReference type="RefSeq" id="WP_186768908.1">
    <property type="nucleotide sequence ID" value="NZ_JACOMF010000002.1"/>
</dbReference>
<evidence type="ECO:0000313" key="7">
    <source>
        <dbReference type="EMBL" id="MBC4014132.1"/>
    </source>
</evidence>
<dbReference type="HAMAP" id="MF_00074">
    <property type="entry name" value="16SrRNA_methyltr_G"/>
    <property type="match status" value="1"/>
</dbReference>
<comment type="similarity">
    <text evidence="6">Belongs to the methyltransferase superfamily. RNA methyltransferase RsmG family.</text>
</comment>
<reference evidence="7" key="1">
    <citation type="submission" date="2020-08" db="EMBL/GenBank/DDBJ databases">
        <authorList>
            <person name="Hu Y."/>
            <person name="Nguyen S.V."/>
            <person name="Li F."/>
            <person name="Fanning S."/>
        </authorList>
    </citation>
    <scope>NUCLEOTIDE SEQUENCE</scope>
    <source>
        <strain evidence="7">SYSU D8009</strain>
    </source>
</reference>
<dbReference type="GO" id="GO:0070043">
    <property type="term" value="F:rRNA (guanine-N7-)-methyltransferase activity"/>
    <property type="evidence" value="ECO:0007669"/>
    <property type="project" value="UniProtKB-UniRule"/>
</dbReference>
<gene>
    <name evidence="6 7" type="primary">rsmG</name>
    <name evidence="7" type="ORF">H7965_02250</name>
</gene>
<feature type="binding site" evidence="6">
    <location>
        <position position="135"/>
    </location>
    <ligand>
        <name>S-adenosyl-L-methionine</name>
        <dbReference type="ChEBI" id="CHEBI:59789"/>
    </ligand>
</feature>
<feature type="binding site" evidence="6">
    <location>
        <position position="70"/>
    </location>
    <ligand>
        <name>S-adenosyl-L-methionine</name>
        <dbReference type="ChEBI" id="CHEBI:59789"/>
    </ligand>
</feature>
<keyword evidence="2 6" id="KW-0698">rRNA processing</keyword>
<keyword evidence="1 6" id="KW-0963">Cytoplasm</keyword>
<keyword evidence="5 6" id="KW-0949">S-adenosyl-L-methionine</keyword>
<dbReference type="PIRSF" id="PIRSF003078">
    <property type="entry name" value="GidB"/>
    <property type="match status" value="1"/>
</dbReference>
<keyword evidence="8" id="KW-1185">Reference proteome</keyword>
<comment type="subcellular location">
    <subcellularLocation>
        <location evidence="6">Cytoplasm</location>
    </subcellularLocation>
</comment>
<dbReference type="InterPro" id="IPR003682">
    <property type="entry name" value="rRNA_ssu_MeTfrase_G"/>
</dbReference>
<dbReference type="Proteomes" id="UP000600101">
    <property type="component" value="Unassembled WGS sequence"/>
</dbReference>
<evidence type="ECO:0000256" key="5">
    <source>
        <dbReference type="ARBA" id="ARBA00022691"/>
    </source>
</evidence>
<comment type="catalytic activity">
    <reaction evidence="6">
        <text>guanosine(527) in 16S rRNA + S-adenosyl-L-methionine = N(7)-methylguanosine(527) in 16S rRNA + S-adenosyl-L-homocysteine</text>
        <dbReference type="Rhea" id="RHEA:42732"/>
        <dbReference type="Rhea" id="RHEA-COMP:10209"/>
        <dbReference type="Rhea" id="RHEA-COMP:10210"/>
        <dbReference type="ChEBI" id="CHEBI:57856"/>
        <dbReference type="ChEBI" id="CHEBI:59789"/>
        <dbReference type="ChEBI" id="CHEBI:74269"/>
        <dbReference type="ChEBI" id="CHEBI:74480"/>
        <dbReference type="EC" id="2.1.1.170"/>
    </reaction>
</comment>
<dbReference type="EC" id="2.1.1.170" evidence="6"/>
<evidence type="ECO:0000256" key="2">
    <source>
        <dbReference type="ARBA" id="ARBA00022552"/>
    </source>
</evidence>
<comment type="caution">
    <text evidence="7">The sequence shown here is derived from an EMBL/GenBank/DDBJ whole genome shotgun (WGS) entry which is preliminary data.</text>
</comment>
<evidence type="ECO:0000256" key="4">
    <source>
        <dbReference type="ARBA" id="ARBA00022679"/>
    </source>
</evidence>
<dbReference type="PANTHER" id="PTHR31760:SF0">
    <property type="entry name" value="S-ADENOSYL-L-METHIONINE-DEPENDENT METHYLTRANSFERASES SUPERFAMILY PROTEIN"/>
    <property type="match status" value="1"/>
</dbReference>
<dbReference type="PANTHER" id="PTHR31760">
    <property type="entry name" value="S-ADENOSYL-L-METHIONINE-DEPENDENT METHYLTRANSFERASES SUPERFAMILY PROTEIN"/>
    <property type="match status" value="1"/>
</dbReference>
<comment type="caution">
    <text evidence="6">Lacks conserved residue(s) required for the propagation of feature annotation.</text>
</comment>
<feature type="binding site" evidence="6">
    <location>
        <position position="75"/>
    </location>
    <ligand>
        <name>S-adenosyl-L-methionine</name>
        <dbReference type="ChEBI" id="CHEBI:59789"/>
    </ligand>
</feature>
<dbReference type="NCBIfam" id="TIGR00138">
    <property type="entry name" value="rsmG_gidB"/>
    <property type="match status" value="1"/>
</dbReference>
<name>A0A9X0QWZ3_9PROT</name>
<protein>
    <recommendedName>
        <fullName evidence="6">Ribosomal RNA small subunit methyltransferase G</fullName>
        <ecNumber evidence="6">2.1.1.170</ecNumber>
    </recommendedName>
    <alternativeName>
        <fullName evidence="6">16S rRNA 7-methylguanosine methyltransferase</fullName>
        <shortName evidence="6">16S rRNA m7G methyltransferase</shortName>
    </alternativeName>
</protein>